<name>A0A9W7E4N8_9STRA</name>
<evidence type="ECO:0000256" key="3">
    <source>
        <dbReference type="ARBA" id="ARBA00007823"/>
    </source>
</evidence>
<dbReference type="EMBL" id="BRXW01000552">
    <property type="protein sequence ID" value="GMH65598.1"/>
    <property type="molecule type" value="Genomic_DNA"/>
</dbReference>
<evidence type="ECO:0000256" key="8">
    <source>
        <dbReference type="ARBA" id="ARBA00022759"/>
    </source>
</evidence>
<dbReference type="SMART" id="SM00849">
    <property type="entry name" value="Lactamase_B"/>
    <property type="match status" value="1"/>
</dbReference>
<comment type="similarity">
    <text evidence="3">Belongs to the RNase Z family.</text>
</comment>
<evidence type="ECO:0000256" key="1">
    <source>
        <dbReference type="ARBA" id="ARBA00000402"/>
    </source>
</evidence>
<evidence type="ECO:0000313" key="13">
    <source>
        <dbReference type="EMBL" id="GMH65598.1"/>
    </source>
</evidence>
<dbReference type="GO" id="GO:0046872">
    <property type="term" value="F:metal ion binding"/>
    <property type="evidence" value="ECO:0007669"/>
    <property type="project" value="UniProtKB-KW"/>
</dbReference>
<evidence type="ECO:0000256" key="2">
    <source>
        <dbReference type="ARBA" id="ARBA00001947"/>
    </source>
</evidence>
<proteinExistence type="inferred from homology"/>
<keyword evidence="6" id="KW-0540">Nuclease</keyword>
<evidence type="ECO:0000256" key="7">
    <source>
        <dbReference type="ARBA" id="ARBA00022723"/>
    </source>
</evidence>
<gene>
    <name evidence="13" type="ORF">TrLO_g8869</name>
</gene>
<comment type="caution">
    <text evidence="13">The sequence shown here is derived from an EMBL/GenBank/DDBJ whole genome shotgun (WGS) entry which is preliminary data.</text>
</comment>
<accession>A0A9W7E4N8</accession>
<dbReference type="EC" id="3.1.26.11" evidence="4"/>
<dbReference type="InterPro" id="IPR001279">
    <property type="entry name" value="Metallo-B-lactamas"/>
</dbReference>
<comment type="catalytic activity">
    <reaction evidence="1">
        <text>Endonucleolytic cleavage of RNA, removing extra 3' nucleotides from tRNA precursor, generating 3' termini of tRNAs. A 3'-hydroxy group is left at the tRNA terminus and a 5'-phosphoryl group is left at the trailer molecule.</text>
        <dbReference type="EC" id="3.1.26.11"/>
    </reaction>
</comment>
<keyword evidence="5" id="KW-0819">tRNA processing</keyword>
<feature type="region of interest" description="Disordered" evidence="11">
    <location>
        <begin position="557"/>
        <end position="578"/>
    </location>
</feature>
<feature type="compositionally biased region" description="Basic and acidic residues" evidence="11">
    <location>
        <begin position="569"/>
        <end position="578"/>
    </location>
</feature>
<dbReference type="SUPFAM" id="SSF56281">
    <property type="entry name" value="Metallo-hydrolase/oxidoreductase"/>
    <property type="match status" value="1"/>
</dbReference>
<keyword evidence="7" id="KW-0479">Metal-binding</keyword>
<evidence type="ECO:0000313" key="14">
    <source>
        <dbReference type="Proteomes" id="UP001165122"/>
    </source>
</evidence>
<comment type="cofactor">
    <cofactor evidence="2">
        <name>Zn(2+)</name>
        <dbReference type="ChEBI" id="CHEBI:29105"/>
    </cofactor>
</comment>
<protein>
    <recommendedName>
        <fullName evidence="4">ribonuclease Z</fullName>
        <ecNumber evidence="4">3.1.26.11</ecNumber>
    </recommendedName>
</protein>
<dbReference type="PANTHER" id="PTHR12553:SF49">
    <property type="entry name" value="ZINC PHOSPHODIESTERASE ELAC PROTEIN 2"/>
    <property type="match status" value="1"/>
</dbReference>
<dbReference type="PANTHER" id="PTHR12553">
    <property type="entry name" value="ZINC PHOSPHODIESTERASE ELAC PROTEIN 2"/>
    <property type="match status" value="1"/>
</dbReference>
<sequence length="578" mass="64428">MPLSNDDNDDNYDNDDNDDSSSVSSSASSISSYSPPSTPSPLLYPLLPTASLLTTTSSSILLNTPSTISLALTSLPRPLRPPITCLIISDPSGLQSLLLLLHELLTLKIYICCPVKIGAHVNAFIKNHMKMTPIIEIAAFDPKDKWGYKDIEHNWRIWGNGIDWKIERPGRQVNWSPHSNSLEFQVETSDDILTLECTEIGPPLPPLTSQRFSNLNSLNEFNFPINVGRFKFKYVVVDTGEVSDVEDVRSDVIKGLENFKPDSSEIDIDIDDIDSDSTSPSTPSKFDLKTPRLTFLGTGSSKPHSLRGPSSLLLSGVPDHTLLLDCGETAPTMLKILGVKRVDLVYITHKHLDHYGGIIELLNNLKCTCTHKRPLTCTCGGIFVVADEWMLDYIQHLTGTINGFRESFRVYYPILIKAGRIYSYPPESRTILNTLDFKLYPTEHCYDSTGCRLKYSGKDIAYTGDTRKCTSVINGVKGCDVLVHEATFKGDMKEDAVKKKHSTDVEAEEVGKEAAVKCLIKTHFSQRYKNRGGAMDGLSLEVEGIEGEWGRVEEWLNGWGEEEEEKEEKEEKNDVEGK</sequence>
<evidence type="ECO:0000256" key="4">
    <source>
        <dbReference type="ARBA" id="ARBA00012477"/>
    </source>
</evidence>
<feature type="domain" description="Metallo-beta-lactamase" evidence="12">
    <location>
        <begin position="308"/>
        <end position="501"/>
    </location>
</feature>
<feature type="compositionally biased region" description="Low complexity" evidence="11">
    <location>
        <begin position="20"/>
        <end position="38"/>
    </location>
</feature>
<keyword evidence="9" id="KW-0378">Hydrolase</keyword>
<evidence type="ECO:0000256" key="10">
    <source>
        <dbReference type="ARBA" id="ARBA00022833"/>
    </source>
</evidence>
<dbReference type="GO" id="GO:0042781">
    <property type="term" value="F:3'-tRNA processing endoribonuclease activity"/>
    <property type="evidence" value="ECO:0007669"/>
    <property type="project" value="UniProtKB-EC"/>
</dbReference>
<evidence type="ECO:0000256" key="6">
    <source>
        <dbReference type="ARBA" id="ARBA00022722"/>
    </source>
</evidence>
<dbReference type="Pfam" id="PF23023">
    <property type="entry name" value="Anti-Pycsar_Apyc1"/>
    <property type="match status" value="1"/>
</dbReference>
<feature type="region of interest" description="Disordered" evidence="11">
    <location>
        <begin position="1"/>
        <end position="38"/>
    </location>
</feature>
<dbReference type="GO" id="GO:0005739">
    <property type="term" value="C:mitochondrion"/>
    <property type="evidence" value="ECO:0007669"/>
    <property type="project" value="TreeGrafter"/>
</dbReference>
<dbReference type="AlphaFoldDB" id="A0A9W7E4N8"/>
<evidence type="ECO:0000256" key="5">
    <source>
        <dbReference type="ARBA" id="ARBA00022694"/>
    </source>
</evidence>
<evidence type="ECO:0000259" key="12">
    <source>
        <dbReference type="SMART" id="SM00849"/>
    </source>
</evidence>
<dbReference type="InterPro" id="IPR036866">
    <property type="entry name" value="RibonucZ/Hydroxyglut_hydro"/>
</dbReference>
<dbReference type="GO" id="GO:1990180">
    <property type="term" value="P:mitochondrial tRNA 3'-end processing"/>
    <property type="evidence" value="ECO:0007669"/>
    <property type="project" value="TreeGrafter"/>
</dbReference>
<keyword evidence="8" id="KW-0255">Endonuclease</keyword>
<reference evidence="14" key="1">
    <citation type="journal article" date="2023" name="Commun. Biol.">
        <title>Genome analysis of Parmales, the sister group of diatoms, reveals the evolutionary specialization of diatoms from phago-mixotrophs to photoautotrophs.</title>
        <authorList>
            <person name="Ban H."/>
            <person name="Sato S."/>
            <person name="Yoshikawa S."/>
            <person name="Yamada K."/>
            <person name="Nakamura Y."/>
            <person name="Ichinomiya M."/>
            <person name="Sato N."/>
            <person name="Blanc-Mathieu R."/>
            <person name="Endo H."/>
            <person name="Kuwata A."/>
            <person name="Ogata H."/>
        </authorList>
    </citation>
    <scope>NUCLEOTIDE SEQUENCE [LARGE SCALE GENOMIC DNA]</scope>
    <source>
        <strain evidence="14">NIES 3700</strain>
    </source>
</reference>
<keyword evidence="14" id="KW-1185">Reference proteome</keyword>
<dbReference type="Proteomes" id="UP001165122">
    <property type="component" value="Unassembled WGS sequence"/>
</dbReference>
<evidence type="ECO:0000256" key="9">
    <source>
        <dbReference type="ARBA" id="ARBA00022801"/>
    </source>
</evidence>
<dbReference type="InterPro" id="IPR047151">
    <property type="entry name" value="RNZ2-like"/>
</dbReference>
<evidence type="ECO:0000256" key="11">
    <source>
        <dbReference type="SAM" id="MobiDB-lite"/>
    </source>
</evidence>
<feature type="compositionally biased region" description="Acidic residues" evidence="11">
    <location>
        <begin position="1"/>
        <end position="19"/>
    </location>
</feature>
<dbReference type="Gene3D" id="3.60.15.10">
    <property type="entry name" value="Ribonuclease Z/Hydroxyacylglutathione hydrolase-like"/>
    <property type="match status" value="1"/>
</dbReference>
<organism evidence="13 14">
    <name type="scientific">Triparma laevis f. longispina</name>
    <dbReference type="NCBI Taxonomy" id="1714387"/>
    <lineage>
        <taxon>Eukaryota</taxon>
        <taxon>Sar</taxon>
        <taxon>Stramenopiles</taxon>
        <taxon>Ochrophyta</taxon>
        <taxon>Bolidophyceae</taxon>
        <taxon>Parmales</taxon>
        <taxon>Triparmaceae</taxon>
        <taxon>Triparma</taxon>
    </lineage>
</organism>
<keyword evidence="10" id="KW-0862">Zinc</keyword>
<dbReference type="OrthoDB" id="207070at2759"/>